<dbReference type="HOGENOM" id="CLU_208224_0_0_2"/>
<dbReference type="AlphaFoldDB" id="E1RDV8"/>
<evidence type="ECO:0000256" key="1">
    <source>
        <dbReference type="SAM" id="Phobius"/>
    </source>
</evidence>
<gene>
    <name evidence="2" type="ordered locus">Mpet_2398</name>
</gene>
<keyword evidence="1" id="KW-0812">Transmembrane</keyword>
<name>E1RDV8_METP4</name>
<sequence length="65" mass="7347">MDEMTGILLLGVVTLCFGFLSGFQISHIYYNKRLVKLVKRCIHSGTIAPILVEIEKCKTDKTECK</sequence>
<keyword evidence="1" id="KW-0472">Membrane</keyword>
<dbReference type="OrthoDB" id="108807at2157"/>
<evidence type="ECO:0000313" key="3">
    <source>
        <dbReference type="Proteomes" id="UP000006565"/>
    </source>
</evidence>
<keyword evidence="3" id="KW-1185">Reference proteome</keyword>
<dbReference type="GeneID" id="9744890"/>
<proteinExistence type="predicted"/>
<reference evidence="2 3" key="1">
    <citation type="journal article" date="2010" name="Stand. Genomic Sci.">
        <title>Complete genome sequence of Methanoplanus petrolearius type strain (SEBR 4847).</title>
        <authorList>
            <person name="Brambilla E."/>
            <person name="Djao O.D."/>
            <person name="Daligault H."/>
            <person name="Lapidus A."/>
            <person name="Lucas S."/>
            <person name="Hammon N."/>
            <person name="Nolan M."/>
            <person name="Tice H."/>
            <person name="Cheng J.F."/>
            <person name="Han C."/>
            <person name="Tapia R."/>
            <person name="Goodwin L."/>
            <person name="Pitluck S."/>
            <person name="Liolios K."/>
            <person name="Ivanova N."/>
            <person name="Mavromatis K."/>
            <person name="Mikhailova N."/>
            <person name="Pati A."/>
            <person name="Chen A."/>
            <person name="Palaniappan K."/>
            <person name="Land M."/>
            <person name="Hauser L."/>
            <person name="Chang Y.J."/>
            <person name="Jeffries C.D."/>
            <person name="Rohde M."/>
            <person name="Spring S."/>
            <person name="Sikorski J."/>
            <person name="Goker M."/>
            <person name="Woyke T."/>
            <person name="Bristow J."/>
            <person name="Eisen J.A."/>
            <person name="Markowitz V."/>
            <person name="Hugenholtz P."/>
            <person name="Kyrpides N.C."/>
            <person name="Klenk H.P."/>
        </authorList>
    </citation>
    <scope>NUCLEOTIDE SEQUENCE [LARGE SCALE GENOMIC DNA]</scope>
    <source>
        <strain evidence="3">DSM 11571 / OCM 486 / SEBR 4847</strain>
    </source>
</reference>
<dbReference type="KEGG" id="mpi:Mpet_2398"/>
<organism evidence="2 3">
    <name type="scientific">Methanolacinia petrolearia (strain DSM 11571 / OCM 486 / SEBR 4847)</name>
    <name type="common">Methanoplanus petrolearius</name>
    <dbReference type="NCBI Taxonomy" id="679926"/>
    <lineage>
        <taxon>Archaea</taxon>
        <taxon>Methanobacteriati</taxon>
        <taxon>Methanobacteriota</taxon>
        <taxon>Stenosarchaea group</taxon>
        <taxon>Methanomicrobia</taxon>
        <taxon>Methanomicrobiales</taxon>
        <taxon>Methanomicrobiaceae</taxon>
        <taxon>Methanolacinia</taxon>
    </lineage>
</organism>
<dbReference type="STRING" id="679926.Mpet_2398"/>
<dbReference type="EMBL" id="CP002117">
    <property type="protein sequence ID" value="ADN37145.1"/>
    <property type="molecule type" value="Genomic_DNA"/>
</dbReference>
<evidence type="ECO:0000313" key="2">
    <source>
        <dbReference type="EMBL" id="ADN37145.1"/>
    </source>
</evidence>
<keyword evidence="1" id="KW-1133">Transmembrane helix</keyword>
<dbReference type="RefSeq" id="WP_013330322.1">
    <property type="nucleotide sequence ID" value="NC_014507.1"/>
</dbReference>
<feature type="transmembrane region" description="Helical" evidence="1">
    <location>
        <begin position="6"/>
        <end position="30"/>
    </location>
</feature>
<protein>
    <submittedName>
        <fullName evidence="2">Uncharacterized protein</fullName>
    </submittedName>
</protein>
<dbReference type="eggNOG" id="arCOG11716">
    <property type="taxonomic scope" value="Archaea"/>
</dbReference>
<dbReference type="Proteomes" id="UP000006565">
    <property type="component" value="Chromosome"/>
</dbReference>
<accession>E1RDV8</accession>